<dbReference type="EMBL" id="ARYI01000005">
    <property type="protein sequence ID" value="KCZ95037.1"/>
    <property type="molecule type" value="Genomic_DNA"/>
</dbReference>
<evidence type="ECO:0000256" key="1">
    <source>
        <dbReference type="ARBA" id="ARBA00001970"/>
    </source>
</evidence>
<dbReference type="GO" id="GO:0022904">
    <property type="term" value="P:respiratory electron transport chain"/>
    <property type="evidence" value="ECO:0007669"/>
    <property type="project" value="InterPro"/>
</dbReference>
<evidence type="ECO:0000256" key="13">
    <source>
        <dbReference type="SAM" id="Phobius"/>
    </source>
</evidence>
<evidence type="ECO:0000313" key="16">
    <source>
        <dbReference type="Proteomes" id="UP000025061"/>
    </source>
</evidence>
<evidence type="ECO:0000256" key="11">
    <source>
        <dbReference type="ARBA" id="ARBA00023136"/>
    </source>
</evidence>
<reference evidence="15 16" key="1">
    <citation type="submission" date="2013-04" db="EMBL/GenBank/DDBJ databases">
        <title>Hyphomonas hirschiana VP5 Genome Sequencing.</title>
        <authorList>
            <person name="Lai Q."/>
            <person name="Shao Z."/>
        </authorList>
    </citation>
    <scope>NUCLEOTIDE SEQUENCE [LARGE SCALE GENOMIC DNA]</scope>
    <source>
        <strain evidence="15 16">VP5</strain>
    </source>
</reference>
<dbReference type="GO" id="GO:0020037">
    <property type="term" value="F:heme binding"/>
    <property type="evidence" value="ECO:0007669"/>
    <property type="project" value="TreeGrafter"/>
</dbReference>
<name>A0A059FWU2_9PROT</name>
<evidence type="ECO:0000256" key="10">
    <source>
        <dbReference type="ARBA" id="ARBA00023004"/>
    </source>
</evidence>
<dbReference type="GO" id="GO:0005886">
    <property type="term" value="C:plasma membrane"/>
    <property type="evidence" value="ECO:0007669"/>
    <property type="project" value="UniProtKB-SubCell"/>
</dbReference>
<accession>A0A059FWU2</accession>
<keyword evidence="9 13" id="KW-1133">Transmembrane helix</keyword>
<feature type="domain" description="Lipid/polyisoprenoid-binding YceI-like" evidence="14">
    <location>
        <begin position="239"/>
        <end position="399"/>
    </location>
</feature>
<dbReference type="PANTHER" id="PTHR30529">
    <property type="entry name" value="CYTOCHROME B561"/>
    <property type="match status" value="1"/>
</dbReference>
<keyword evidence="7" id="KW-0479">Metal-binding</keyword>
<evidence type="ECO:0000256" key="3">
    <source>
        <dbReference type="ARBA" id="ARBA00022448"/>
    </source>
</evidence>
<comment type="caution">
    <text evidence="15">The sequence shown here is derived from an EMBL/GenBank/DDBJ whole genome shotgun (WGS) entry which is preliminary data.</text>
</comment>
<proteinExistence type="inferred from homology"/>
<dbReference type="AlphaFoldDB" id="A0A059FWU2"/>
<keyword evidence="4" id="KW-1003">Cell membrane</keyword>
<feature type="transmembrane region" description="Helical" evidence="13">
    <location>
        <begin position="196"/>
        <end position="218"/>
    </location>
</feature>
<dbReference type="OrthoDB" id="1247465at2"/>
<feature type="transmembrane region" description="Helical" evidence="13">
    <location>
        <begin position="12"/>
        <end position="32"/>
    </location>
</feature>
<dbReference type="PATRIC" id="fig|1280951.3.peg.1478"/>
<evidence type="ECO:0000256" key="12">
    <source>
        <dbReference type="ARBA" id="ARBA00037975"/>
    </source>
</evidence>
<comment type="cofactor">
    <cofactor evidence="1">
        <name>heme b</name>
        <dbReference type="ChEBI" id="CHEBI:60344"/>
    </cofactor>
</comment>
<dbReference type="PANTHER" id="PTHR30529:SF1">
    <property type="entry name" value="CYTOCHROME B561 HOMOLOG 2"/>
    <property type="match status" value="1"/>
</dbReference>
<keyword evidence="3" id="KW-0813">Transport</keyword>
<evidence type="ECO:0000313" key="15">
    <source>
        <dbReference type="EMBL" id="KCZ95037.1"/>
    </source>
</evidence>
<keyword evidence="8" id="KW-0249">Electron transport</keyword>
<keyword evidence="11 13" id="KW-0472">Membrane</keyword>
<dbReference type="InterPro" id="IPR011577">
    <property type="entry name" value="Cyt_b561_bac/Ni-Hgenase"/>
</dbReference>
<dbReference type="InterPro" id="IPR016174">
    <property type="entry name" value="Di-haem_cyt_TM"/>
</dbReference>
<dbReference type="InterPro" id="IPR036761">
    <property type="entry name" value="TTHA0802/YceI-like_sf"/>
</dbReference>
<evidence type="ECO:0000256" key="7">
    <source>
        <dbReference type="ARBA" id="ARBA00022723"/>
    </source>
</evidence>
<dbReference type="InterPro" id="IPR007372">
    <property type="entry name" value="Lipid/polyisoprenoid-bd_YceI"/>
</dbReference>
<dbReference type="GO" id="GO:0009055">
    <property type="term" value="F:electron transfer activity"/>
    <property type="evidence" value="ECO:0007669"/>
    <property type="project" value="InterPro"/>
</dbReference>
<dbReference type="Gene3D" id="1.20.950.20">
    <property type="entry name" value="Transmembrane di-heme cytochromes, Chain C"/>
    <property type="match status" value="1"/>
</dbReference>
<dbReference type="Gene3D" id="2.40.128.110">
    <property type="entry name" value="Lipid/polyisoprenoid-binding, YceI-like"/>
    <property type="match status" value="1"/>
</dbReference>
<organism evidence="15 16">
    <name type="scientific">Hyphomonas hirschiana VP5</name>
    <dbReference type="NCBI Taxonomy" id="1280951"/>
    <lineage>
        <taxon>Bacteria</taxon>
        <taxon>Pseudomonadati</taxon>
        <taxon>Pseudomonadota</taxon>
        <taxon>Alphaproteobacteria</taxon>
        <taxon>Hyphomonadales</taxon>
        <taxon>Hyphomonadaceae</taxon>
        <taxon>Hyphomonas</taxon>
    </lineage>
</organism>
<evidence type="ECO:0000256" key="4">
    <source>
        <dbReference type="ARBA" id="ARBA00022475"/>
    </source>
</evidence>
<dbReference type="SMART" id="SM00867">
    <property type="entry name" value="YceI"/>
    <property type="match status" value="1"/>
</dbReference>
<dbReference type="Pfam" id="PF01292">
    <property type="entry name" value="Ni_hydr_CYTB"/>
    <property type="match status" value="1"/>
</dbReference>
<keyword evidence="10" id="KW-0408">Iron</keyword>
<evidence type="ECO:0000259" key="14">
    <source>
        <dbReference type="SMART" id="SM00867"/>
    </source>
</evidence>
<evidence type="ECO:0000256" key="2">
    <source>
        <dbReference type="ARBA" id="ARBA00004651"/>
    </source>
</evidence>
<evidence type="ECO:0000256" key="9">
    <source>
        <dbReference type="ARBA" id="ARBA00022989"/>
    </source>
</evidence>
<keyword evidence="5" id="KW-0349">Heme</keyword>
<feature type="transmembrane region" description="Helical" evidence="13">
    <location>
        <begin position="85"/>
        <end position="105"/>
    </location>
</feature>
<dbReference type="SUPFAM" id="SSF101874">
    <property type="entry name" value="YceI-like"/>
    <property type="match status" value="1"/>
</dbReference>
<keyword evidence="6 13" id="KW-0812">Transmembrane</keyword>
<dbReference type="RefSeq" id="WP_011646848.1">
    <property type="nucleotide sequence ID" value="NZ_ARYI01000005.1"/>
</dbReference>
<sequence>MTTSSPASRYTAVAIALHWAMAILLLFMIWLGWNMDDNEVRYQLHKSVGITLLFLTVARIVWRLLNPPPPLASDMKPYEQKLSHAVHIAFYAMMVIIPLAGWLLVSISPFQISTVLYGAVDWPHLPFTSGLQQGNELLHAVVENVHSKGAWVIITLLGLHVAGAVKHEISGEDGVLKRMIPGLFGKAAPPSPPARGAVIAFGSSVILFALIAAIPLIGSGGARGSAAPAGGTGAETNGNWTVDYATSEIRFSGLYDGKPFEGVFDTWNADVAFYPEDLPASAVSVTVDTASVATGTKLYDSTLREAEWFNTAAFPQATVLLSDFQSTGGETYSATATMTLKGKETSAPLTFELKIDGDRGDLEGKAVFSRKALDLGQVSDAGGSWVSDEIAVEVKGTATRNN</sequence>
<evidence type="ECO:0000256" key="6">
    <source>
        <dbReference type="ARBA" id="ARBA00022692"/>
    </source>
</evidence>
<comment type="subcellular location">
    <subcellularLocation>
        <location evidence="2">Cell membrane</location>
        <topology evidence="2">Multi-pass membrane protein</topology>
    </subcellularLocation>
</comment>
<dbReference type="SUPFAM" id="SSF81342">
    <property type="entry name" value="Transmembrane di-heme cytochromes"/>
    <property type="match status" value="1"/>
</dbReference>
<comment type="similarity">
    <text evidence="12">Belongs to the cytochrome b561 family.</text>
</comment>
<dbReference type="InterPro" id="IPR052168">
    <property type="entry name" value="Cytochrome_b561_oxidase"/>
</dbReference>
<evidence type="ECO:0000256" key="8">
    <source>
        <dbReference type="ARBA" id="ARBA00022982"/>
    </source>
</evidence>
<dbReference type="Pfam" id="PF04264">
    <property type="entry name" value="YceI"/>
    <property type="match status" value="1"/>
</dbReference>
<keyword evidence="16" id="KW-1185">Reference proteome</keyword>
<protein>
    <submittedName>
        <fullName evidence="15">Nickel-dependent hydrogenase, b-type cytochrome subunit/YceI-like family protein</fullName>
    </submittedName>
</protein>
<evidence type="ECO:0000256" key="5">
    <source>
        <dbReference type="ARBA" id="ARBA00022617"/>
    </source>
</evidence>
<dbReference type="Proteomes" id="UP000025061">
    <property type="component" value="Unassembled WGS sequence"/>
</dbReference>
<gene>
    <name evidence="15" type="ORF">HHI_07307</name>
</gene>
<dbReference type="GO" id="GO:0046872">
    <property type="term" value="F:metal ion binding"/>
    <property type="evidence" value="ECO:0007669"/>
    <property type="project" value="UniProtKB-KW"/>
</dbReference>
<feature type="transmembrane region" description="Helical" evidence="13">
    <location>
        <begin position="44"/>
        <end position="65"/>
    </location>
</feature>